<dbReference type="PROSITE" id="PS51068">
    <property type="entry name" value="FPG_CAT"/>
    <property type="match status" value="1"/>
</dbReference>
<keyword evidence="6" id="KW-0227">DNA damage</keyword>
<evidence type="ECO:0000256" key="5">
    <source>
        <dbReference type="ARBA" id="ARBA00022723"/>
    </source>
</evidence>
<dbReference type="Gene3D" id="3.20.190.10">
    <property type="entry name" value="MutM-like, N-terminal"/>
    <property type="match status" value="1"/>
</dbReference>
<keyword evidence="9" id="KW-0862">Zinc</keyword>
<dbReference type="Pfam" id="PF01149">
    <property type="entry name" value="Fapy_DNA_glyco"/>
    <property type="match status" value="1"/>
</dbReference>
<feature type="domain" description="Formamidopyrimidine-DNA glycosylase catalytic" evidence="18">
    <location>
        <begin position="2"/>
        <end position="115"/>
    </location>
</feature>
<dbReference type="InterPro" id="IPR035937">
    <property type="entry name" value="FPG_N"/>
</dbReference>
<organism evidence="19 20">
    <name type="scientific">Candidatus Sungbacteria bacterium RIFCSPLOWO2_12_FULL_41_11</name>
    <dbReference type="NCBI Taxonomy" id="1802286"/>
    <lineage>
        <taxon>Bacteria</taxon>
        <taxon>Candidatus Sungiibacteriota</taxon>
    </lineage>
</organism>
<dbReference type="GO" id="GO:0008270">
    <property type="term" value="F:zinc ion binding"/>
    <property type="evidence" value="ECO:0007669"/>
    <property type="project" value="UniProtKB-KW"/>
</dbReference>
<dbReference type="SMART" id="SM01232">
    <property type="entry name" value="H2TH"/>
    <property type="match status" value="1"/>
</dbReference>
<sequence>MPELPEAETIVKYLRPKIRGKRVLKLWSNTPRLFRQGKNLHKISILIKGKTILDTTRVGKNIVLALNNQYNLYIHLMMTGKLLWNYSKLRERHIRFSMELNGKNTLALHDIRKFGWIRLIKKENFSDARVNKDALSISFEDFKNSLNLRKMKIKNALLNQKIVQGIGNIYSDEILWYAGIEPLRPANSLNSKKIKRIYSAMKKVLKMAIRKGGTSMRDYRKPNGKKGGYYPIRRVYQREGEKCARDGAIIKRIKIGGRSAHFCPYHQT</sequence>
<reference evidence="19 20" key="1">
    <citation type="journal article" date="2016" name="Nat. Commun.">
        <title>Thousands of microbial genomes shed light on interconnected biogeochemical processes in an aquifer system.</title>
        <authorList>
            <person name="Anantharaman K."/>
            <person name="Brown C.T."/>
            <person name="Hug L.A."/>
            <person name="Sharon I."/>
            <person name="Castelle C.J."/>
            <person name="Probst A.J."/>
            <person name="Thomas B.C."/>
            <person name="Singh A."/>
            <person name="Wilkins M.J."/>
            <person name="Karaoz U."/>
            <person name="Brodie E.L."/>
            <person name="Williams K.H."/>
            <person name="Hubbard S.S."/>
            <person name="Banfield J.F."/>
        </authorList>
    </citation>
    <scope>NUCLEOTIDE SEQUENCE [LARGE SCALE GENOMIC DNA]</scope>
</reference>
<keyword evidence="5" id="KW-0479">Metal-binding</keyword>
<dbReference type="Gene3D" id="1.10.8.50">
    <property type="match status" value="1"/>
</dbReference>
<evidence type="ECO:0000256" key="6">
    <source>
        <dbReference type="ARBA" id="ARBA00022763"/>
    </source>
</evidence>
<keyword evidence="7 16" id="KW-0863">Zinc-finger</keyword>
<evidence type="ECO:0000256" key="10">
    <source>
        <dbReference type="ARBA" id="ARBA00023125"/>
    </source>
</evidence>
<dbReference type="InterPro" id="IPR010979">
    <property type="entry name" value="Ribosomal_uS13-like_H2TH"/>
</dbReference>
<evidence type="ECO:0000313" key="19">
    <source>
        <dbReference type="EMBL" id="OHA14163.1"/>
    </source>
</evidence>
<evidence type="ECO:0000256" key="12">
    <source>
        <dbReference type="ARBA" id="ARBA00023239"/>
    </source>
</evidence>
<accession>A0A1G2LRJ4</accession>
<comment type="catalytic activity">
    <reaction evidence="15">
        <text>2'-deoxyribonucleotide-(2'-deoxyribose 5'-phosphate)-2'-deoxyribonucleotide-DNA = a 3'-end 2'-deoxyribonucleotide-(2,3-dehydro-2,3-deoxyribose 5'-phosphate)-DNA + a 5'-end 5'-phospho-2'-deoxyribonucleoside-DNA + H(+)</text>
        <dbReference type="Rhea" id="RHEA:66592"/>
        <dbReference type="Rhea" id="RHEA-COMP:13180"/>
        <dbReference type="Rhea" id="RHEA-COMP:16897"/>
        <dbReference type="Rhea" id="RHEA-COMP:17067"/>
        <dbReference type="ChEBI" id="CHEBI:15378"/>
        <dbReference type="ChEBI" id="CHEBI:136412"/>
        <dbReference type="ChEBI" id="CHEBI:157695"/>
        <dbReference type="ChEBI" id="CHEBI:167181"/>
        <dbReference type="EC" id="4.2.99.18"/>
    </reaction>
</comment>
<keyword evidence="10" id="KW-0238">DNA-binding</keyword>
<dbReference type="InterPro" id="IPR012319">
    <property type="entry name" value="FPG_cat"/>
</dbReference>
<dbReference type="NCBIfam" id="TIGR00577">
    <property type="entry name" value="fpg"/>
    <property type="match status" value="1"/>
</dbReference>
<evidence type="ECO:0000259" key="18">
    <source>
        <dbReference type="PROSITE" id="PS51068"/>
    </source>
</evidence>
<comment type="cofactor">
    <cofactor evidence="2">
        <name>Zn(2+)</name>
        <dbReference type="ChEBI" id="CHEBI:29105"/>
    </cofactor>
</comment>
<evidence type="ECO:0000256" key="2">
    <source>
        <dbReference type="ARBA" id="ARBA00001947"/>
    </source>
</evidence>
<dbReference type="InterPro" id="IPR020629">
    <property type="entry name" value="FPG_Glyclase"/>
</dbReference>
<dbReference type="Proteomes" id="UP000177171">
    <property type="component" value="Unassembled WGS sequence"/>
</dbReference>
<dbReference type="GO" id="GO:0003684">
    <property type="term" value="F:damaged DNA binding"/>
    <property type="evidence" value="ECO:0007669"/>
    <property type="project" value="InterPro"/>
</dbReference>
<dbReference type="InterPro" id="IPR010663">
    <property type="entry name" value="Znf_FPG/IleRS"/>
</dbReference>
<keyword evidence="8" id="KW-0378">Hydrolase</keyword>
<name>A0A1G2LRJ4_9BACT</name>
<keyword evidence="14" id="KW-0326">Glycosidase</keyword>
<dbReference type="GO" id="GO:0006284">
    <property type="term" value="P:base-excision repair"/>
    <property type="evidence" value="ECO:0007669"/>
    <property type="project" value="InterPro"/>
</dbReference>
<evidence type="ECO:0000256" key="16">
    <source>
        <dbReference type="PROSITE-ProRule" id="PRU00391"/>
    </source>
</evidence>
<keyword evidence="13" id="KW-0511">Multifunctional enzyme</keyword>
<keyword evidence="11" id="KW-0234">DNA repair</keyword>
<dbReference type="CDD" id="cd08966">
    <property type="entry name" value="EcFpg-like_N"/>
    <property type="match status" value="1"/>
</dbReference>
<evidence type="ECO:0000313" key="20">
    <source>
        <dbReference type="Proteomes" id="UP000177171"/>
    </source>
</evidence>
<dbReference type="SUPFAM" id="SSF57716">
    <property type="entry name" value="Glucocorticoid receptor-like (DNA-binding domain)"/>
    <property type="match status" value="1"/>
</dbReference>
<evidence type="ECO:0000256" key="11">
    <source>
        <dbReference type="ARBA" id="ARBA00023204"/>
    </source>
</evidence>
<evidence type="ECO:0000256" key="13">
    <source>
        <dbReference type="ARBA" id="ARBA00023268"/>
    </source>
</evidence>
<evidence type="ECO:0000256" key="9">
    <source>
        <dbReference type="ARBA" id="ARBA00022833"/>
    </source>
</evidence>
<dbReference type="SUPFAM" id="SSF46946">
    <property type="entry name" value="S13-like H2TH domain"/>
    <property type="match status" value="1"/>
</dbReference>
<evidence type="ECO:0000256" key="7">
    <source>
        <dbReference type="ARBA" id="ARBA00022771"/>
    </source>
</evidence>
<dbReference type="SUPFAM" id="SSF81624">
    <property type="entry name" value="N-terminal domain of MutM-like DNA repair proteins"/>
    <property type="match status" value="1"/>
</dbReference>
<evidence type="ECO:0000256" key="8">
    <source>
        <dbReference type="ARBA" id="ARBA00022801"/>
    </source>
</evidence>
<comment type="similarity">
    <text evidence="3">Belongs to the FPG family.</text>
</comment>
<dbReference type="SMART" id="SM00898">
    <property type="entry name" value="Fapy_DNA_glyco"/>
    <property type="match status" value="1"/>
</dbReference>
<dbReference type="FunFam" id="1.10.8.50:FF:000003">
    <property type="entry name" value="Formamidopyrimidine-DNA glycosylase"/>
    <property type="match status" value="1"/>
</dbReference>
<dbReference type="GO" id="GO:0034039">
    <property type="term" value="F:8-oxo-7,8-dihydroguanine DNA N-glycosylase activity"/>
    <property type="evidence" value="ECO:0007669"/>
    <property type="project" value="TreeGrafter"/>
</dbReference>
<keyword evidence="12" id="KW-0456">Lyase</keyword>
<comment type="caution">
    <text evidence="19">The sequence shown here is derived from an EMBL/GenBank/DDBJ whole genome shotgun (WGS) entry which is preliminary data.</text>
</comment>
<dbReference type="InterPro" id="IPR000214">
    <property type="entry name" value="Znf_DNA_glyclase/AP_lyase"/>
</dbReference>
<dbReference type="PROSITE" id="PS51066">
    <property type="entry name" value="ZF_FPG_2"/>
    <property type="match status" value="1"/>
</dbReference>
<proteinExistence type="inferred from homology"/>
<protein>
    <submittedName>
        <fullName evidence="19">DNA-formamidopyrimidine glycosylase</fullName>
    </submittedName>
</protein>
<dbReference type="NCBIfam" id="NF002211">
    <property type="entry name" value="PRK01103.1"/>
    <property type="match status" value="1"/>
</dbReference>
<dbReference type="Pfam" id="PF06831">
    <property type="entry name" value="H2TH"/>
    <property type="match status" value="1"/>
</dbReference>
<comment type="catalytic activity">
    <reaction evidence="1">
        <text>Hydrolysis of DNA containing ring-opened 7-methylguanine residues, releasing 2,6-diamino-4-hydroxy-5-(N-methyl)formamidopyrimidine.</text>
        <dbReference type="EC" id="3.2.2.23"/>
    </reaction>
</comment>
<evidence type="ECO:0000256" key="1">
    <source>
        <dbReference type="ARBA" id="ARBA00001668"/>
    </source>
</evidence>
<dbReference type="EMBL" id="MHQY01000013">
    <property type="protein sequence ID" value="OHA14163.1"/>
    <property type="molecule type" value="Genomic_DNA"/>
</dbReference>
<dbReference type="PANTHER" id="PTHR22993:SF9">
    <property type="entry name" value="FORMAMIDOPYRIMIDINE-DNA GLYCOSYLASE"/>
    <property type="match status" value="1"/>
</dbReference>
<evidence type="ECO:0000256" key="14">
    <source>
        <dbReference type="ARBA" id="ARBA00023295"/>
    </source>
</evidence>
<dbReference type="AlphaFoldDB" id="A0A1G2LRJ4"/>
<evidence type="ECO:0000259" key="17">
    <source>
        <dbReference type="PROSITE" id="PS51066"/>
    </source>
</evidence>
<dbReference type="PANTHER" id="PTHR22993">
    <property type="entry name" value="FORMAMIDOPYRIMIDINE-DNA GLYCOSYLASE"/>
    <property type="match status" value="1"/>
</dbReference>
<evidence type="ECO:0000256" key="15">
    <source>
        <dbReference type="ARBA" id="ARBA00044632"/>
    </source>
</evidence>
<dbReference type="GO" id="GO:0140078">
    <property type="term" value="F:class I DNA-(apurinic or apyrimidinic site) endonuclease activity"/>
    <property type="evidence" value="ECO:0007669"/>
    <property type="project" value="UniProtKB-EC"/>
</dbReference>
<evidence type="ECO:0000256" key="3">
    <source>
        <dbReference type="ARBA" id="ARBA00009409"/>
    </source>
</evidence>
<comment type="subunit">
    <text evidence="4">Monomer.</text>
</comment>
<evidence type="ECO:0000256" key="4">
    <source>
        <dbReference type="ARBA" id="ARBA00011245"/>
    </source>
</evidence>
<dbReference type="Pfam" id="PF06827">
    <property type="entry name" value="zf-FPG_IleRS"/>
    <property type="match status" value="1"/>
</dbReference>
<dbReference type="InterPro" id="IPR015886">
    <property type="entry name" value="H2TH_FPG"/>
</dbReference>
<gene>
    <name evidence="19" type="ORF">A3G49_02900</name>
</gene>
<feature type="domain" description="FPG-type" evidence="17">
    <location>
        <begin position="234"/>
        <end position="268"/>
    </location>
</feature>